<name>A0AAD4LA30_9AGAM</name>
<gene>
    <name evidence="1" type="ORF">EDB92DRAFT_1807621</name>
</gene>
<evidence type="ECO:0000313" key="2">
    <source>
        <dbReference type="Proteomes" id="UP001201163"/>
    </source>
</evidence>
<evidence type="ECO:0000313" key="1">
    <source>
        <dbReference type="EMBL" id="KAH8978285.1"/>
    </source>
</evidence>
<comment type="caution">
    <text evidence="1">The sequence shown here is derived from an EMBL/GenBank/DDBJ whole genome shotgun (WGS) entry which is preliminary data.</text>
</comment>
<sequence length="83" mass="9617">LTKALQMRDCGFRSVVRTMWAMAGIDGPDSARHFYKSTFYKKNKGIPYCERSAEALRVVQKSRRILERWVNFVHEHTTVIVGA</sequence>
<keyword evidence="2" id="KW-1185">Reference proteome</keyword>
<dbReference type="AlphaFoldDB" id="A0AAD4LA30"/>
<accession>A0AAD4LA30</accession>
<organism evidence="1 2">
    <name type="scientific">Lactarius akahatsu</name>
    <dbReference type="NCBI Taxonomy" id="416441"/>
    <lineage>
        <taxon>Eukaryota</taxon>
        <taxon>Fungi</taxon>
        <taxon>Dikarya</taxon>
        <taxon>Basidiomycota</taxon>
        <taxon>Agaricomycotina</taxon>
        <taxon>Agaricomycetes</taxon>
        <taxon>Russulales</taxon>
        <taxon>Russulaceae</taxon>
        <taxon>Lactarius</taxon>
    </lineage>
</organism>
<dbReference type="EMBL" id="JAKELL010000238">
    <property type="protein sequence ID" value="KAH8978285.1"/>
    <property type="molecule type" value="Genomic_DNA"/>
</dbReference>
<proteinExistence type="predicted"/>
<protein>
    <submittedName>
        <fullName evidence="1">Uncharacterized protein</fullName>
    </submittedName>
</protein>
<reference evidence="1" key="1">
    <citation type="submission" date="2022-01" db="EMBL/GenBank/DDBJ databases">
        <title>Comparative genomics reveals a dynamic genome evolution in the ectomycorrhizal milk-cap (Lactarius) mushrooms.</title>
        <authorList>
            <consortium name="DOE Joint Genome Institute"/>
            <person name="Lebreton A."/>
            <person name="Tang N."/>
            <person name="Kuo A."/>
            <person name="LaButti K."/>
            <person name="Drula E."/>
            <person name="Barry K."/>
            <person name="Clum A."/>
            <person name="Lipzen A."/>
            <person name="Mousain D."/>
            <person name="Ng V."/>
            <person name="Wang R."/>
            <person name="Wang X."/>
            <person name="Dai Y."/>
            <person name="Henrissat B."/>
            <person name="Grigoriev I.V."/>
            <person name="Guerin-Laguette A."/>
            <person name="Yu F."/>
            <person name="Martin F.M."/>
        </authorList>
    </citation>
    <scope>NUCLEOTIDE SEQUENCE</scope>
    <source>
        <strain evidence="1">QP</strain>
    </source>
</reference>
<feature type="non-terminal residue" evidence="1">
    <location>
        <position position="1"/>
    </location>
</feature>
<dbReference type="Proteomes" id="UP001201163">
    <property type="component" value="Unassembled WGS sequence"/>
</dbReference>